<dbReference type="GO" id="GO:0005085">
    <property type="term" value="F:guanyl-nucleotide exchange factor activity"/>
    <property type="evidence" value="ECO:0007669"/>
    <property type="project" value="InterPro"/>
</dbReference>
<dbReference type="InterPro" id="IPR011989">
    <property type="entry name" value="ARM-like"/>
</dbReference>
<name>A0A9D4DFC8_DREPO</name>
<dbReference type="InterPro" id="IPR040144">
    <property type="entry name" value="RAP1GDS1"/>
</dbReference>
<protein>
    <submittedName>
        <fullName evidence="1">Uncharacterized protein</fullName>
    </submittedName>
</protein>
<keyword evidence="2" id="KW-1185">Reference proteome</keyword>
<accession>A0A9D4DFC8</accession>
<organism evidence="1 2">
    <name type="scientific">Dreissena polymorpha</name>
    <name type="common">Zebra mussel</name>
    <name type="synonym">Mytilus polymorpha</name>
    <dbReference type="NCBI Taxonomy" id="45954"/>
    <lineage>
        <taxon>Eukaryota</taxon>
        <taxon>Metazoa</taxon>
        <taxon>Spiralia</taxon>
        <taxon>Lophotrochozoa</taxon>
        <taxon>Mollusca</taxon>
        <taxon>Bivalvia</taxon>
        <taxon>Autobranchia</taxon>
        <taxon>Heteroconchia</taxon>
        <taxon>Euheterodonta</taxon>
        <taxon>Imparidentia</taxon>
        <taxon>Neoheterodontei</taxon>
        <taxon>Myida</taxon>
        <taxon>Dreissenoidea</taxon>
        <taxon>Dreissenidae</taxon>
        <taxon>Dreissena</taxon>
    </lineage>
</organism>
<dbReference type="Gene3D" id="1.25.10.10">
    <property type="entry name" value="Leucine-rich Repeat Variant"/>
    <property type="match status" value="1"/>
</dbReference>
<evidence type="ECO:0000313" key="2">
    <source>
        <dbReference type="Proteomes" id="UP000828390"/>
    </source>
</evidence>
<dbReference type="InterPro" id="IPR016024">
    <property type="entry name" value="ARM-type_fold"/>
</dbReference>
<evidence type="ECO:0000313" key="1">
    <source>
        <dbReference type="EMBL" id="KAH3747470.1"/>
    </source>
</evidence>
<gene>
    <name evidence="1" type="ORF">DPMN_181897</name>
</gene>
<dbReference type="EMBL" id="JAIWYP010000010">
    <property type="protein sequence ID" value="KAH3747470.1"/>
    <property type="molecule type" value="Genomic_DNA"/>
</dbReference>
<proteinExistence type="predicted"/>
<dbReference type="Proteomes" id="UP000828390">
    <property type="component" value="Unassembled WGS sequence"/>
</dbReference>
<dbReference type="PANTHER" id="PTHR10957">
    <property type="entry name" value="RAP1 GTPASE-GDP DISSOCIATION STIMULATOR 1"/>
    <property type="match status" value="1"/>
</dbReference>
<reference evidence="1" key="1">
    <citation type="journal article" date="2019" name="bioRxiv">
        <title>The Genome of the Zebra Mussel, Dreissena polymorpha: A Resource for Invasive Species Research.</title>
        <authorList>
            <person name="McCartney M.A."/>
            <person name="Auch B."/>
            <person name="Kono T."/>
            <person name="Mallez S."/>
            <person name="Zhang Y."/>
            <person name="Obille A."/>
            <person name="Becker A."/>
            <person name="Abrahante J.E."/>
            <person name="Garbe J."/>
            <person name="Badalamenti J.P."/>
            <person name="Herman A."/>
            <person name="Mangelson H."/>
            <person name="Liachko I."/>
            <person name="Sullivan S."/>
            <person name="Sone E.D."/>
            <person name="Koren S."/>
            <person name="Silverstein K.A.T."/>
            <person name="Beckman K.B."/>
            <person name="Gohl D.M."/>
        </authorList>
    </citation>
    <scope>NUCLEOTIDE SEQUENCE</scope>
    <source>
        <strain evidence="1">Duluth1</strain>
        <tissue evidence="1">Whole animal</tissue>
    </source>
</reference>
<comment type="caution">
    <text evidence="1">The sequence shown here is derived from an EMBL/GenBank/DDBJ whole genome shotgun (WGS) entry which is preliminary data.</text>
</comment>
<reference evidence="1" key="2">
    <citation type="submission" date="2020-11" db="EMBL/GenBank/DDBJ databases">
        <authorList>
            <person name="McCartney M.A."/>
            <person name="Auch B."/>
            <person name="Kono T."/>
            <person name="Mallez S."/>
            <person name="Becker A."/>
            <person name="Gohl D.M."/>
            <person name="Silverstein K.A.T."/>
            <person name="Koren S."/>
            <person name="Bechman K.B."/>
            <person name="Herman A."/>
            <person name="Abrahante J.E."/>
            <person name="Garbe J."/>
        </authorList>
    </citation>
    <scope>NUCLEOTIDE SEQUENCE</scope>
    <source>
        <strain evidence="1">Duluth1</strain>
        <tissue evidence="1">Whole animal</tissue>
    </source>
</reference>
<dbReference type="AlphaFoldDB" id="A0A9D4DFC8"/>
<dbReference type="SUPFAM" id="SSF48371">
    <property type="entry name" value="ARM repeat"/>
    <property type="match status" value="1"/>
</dbReference>
<sequence length="129" mass="14199">MRNIIRADGIPHLVSMTTSEHVVMQNEALVSLTLIVTMVLADAALPMKEADLSETICSLLQDQHTLPEILCNTLTLVRTILTSEHLRDDMLSSSACDAMRVLMDHSDEKVRQAASTVAPLLEDTTEGER</sequence>